<accession>A0A183GDB9</accession>
<evidence type="ECO:0000313" key="1">
    <source>
        <dbReference type="EMBL" id="VDP18891.1"/>
    </source>
</evidence>
<evidence type="ECO:0000313" key="3">
    <source>
        <dbReference type="WBParaSite" id="HPBE_0002023001-mRNA-1"/>
    </source>
</evidence>
<dbReference type="AlphaFoldDB" id="A0A183GDB9"/>
<dbReference type="Proteomes" id="UP000050761">
    <property type="component" value="Unassembled WGS sequence"/>
</dbReference>
<dbReference type="EMBL" id="UZAH01031971">
    <property type="protein sequence ID" value="VDP18891.1"/>
    <property type="molecule type" value="Genomic_DNA"/>
</dbReference>
<evidence type="ECO:0000313" key="2">
    <source>
        <dbReference type="Proteomes" id="UP000050761"/>
    </source>
</evidence>
<accession>A0A3P8B9H8</accession>
<gene>
    <name evidence="1" type="ORF">HPBE_LOCUS20229</name>
</gene>
<reference evidence="3" key="2">
    <citation type="submission" date="2019-09" db="UniProtKB">
        <authorList>
            <consortium name="WormBaseParasite"/>
        </authorList>
    </citation>
    <scope>IDENTIFICATION</scope>
</reference>
<reference evidence="1 2" key="1">
    <citation type="submission" date="2018-11" db="EMBL/GenBank/DDBJ databases">
        <authorList>
            <consortium name="Pathogen Informatics"/>
        </authorList>
    </citation>
    <scope>NUCLEOTIDE SEQUENCE [LARGE SCALE GENOMIC DNA]</scope>
</reference>
<proteinExistence type="predicted"/>
<protein>
    <submittedName>
        <fullName evidence="3">DUF5714 domain-containing protein</fullName>
    </submittedName>
</protein>
<keyword evidence="2" id="KW-1185">Reference proteome</keyword>
<dbReference type="WBParaSite" id="HPBE_0002023001-mRNA-1">
    <property type="protein sequence ID" value="HPBE_0002023001-mRNA-1"/>
    <property type="gene ID" value="HPBE_0002023001"/>
</dbReference>
<name>A0A183GDB9_HELPZ</name>
<organism evidence="2 3">
    <name type="scientific">Heligmosomoides polygyrus</name>
    <name type="common">Parasitic roundworm</name>
    <dbReference type="NCBI Taxonomy" id="6339"/>
    <lineage>
        <taxon>Eukaryota</taxon>
        <taxon>Metazoa</taxon>
        <taxon>Ecdysozoa</taxon>
        <taxon>Nematoda</taxon>
        <taxon>Chromadorea</taxon>
        <taxon>Rhabditida</taxon>
        <taxon>Rhabditina</taxon>
        <taxon>Rhabditomorpha</taxon>
        <taxon>Strongyloidea</taxon>
        <taxon>Heligmosomidae</taxon>
        <taxon>Heligmosomoides</taxon>
    </lineage>
</organism>
<sequence>MVCPHGRKGDCRVSRTVYLIQCNEEYIGETGIPLCVKVKEHVDVLEKCKVFTPLGEDRLRSDSGAVVGIAVTILASESNIVARKALKALWNAFKNRAINRRE</sequence>